<keyword evidence="1" id="KW-0812">Transmembrane</keyword>
<keyword evidence="1" id="KW-1133">Transmembrane helix</keyword>
<dbReference type="Proteomes" id="UP000287651">
    <property type="component" value="Unassembled WGS sequence"/>
</dbReference>
<gene>
    <name evidence="2" type="ORF">B296_00039858</name>
</gene>
<reference evidence="2 3" key="1">
    <citation type="journal article" date="2014" name="Agronomy (Basel)">
        <title>A Draft Genome Sequence for Ensete ventricosum, the Drought-Tolerant Tree Against Hunger.</title>
        <authorList>
            <person name="Harrison J."/>
            <person name="Moore K.A."/>
            <person name="Paszkiewicz K."/>
            <person name="Jones T."/>
            <person name="Grant M."/>
            <person name="Ambacheew D."/>
            <person name="Muzemil S."/>
            <person name="Studholme D.J."/>
        </authorList>
    </citation>
    <scope>NUCLEOTIDE SEQUENCE [LARGE SCALE GENOMIC DNA]</scope>
</reference>
<accession>A0A426ZS08</accession>
<sequence>MHSPFACIVGRVRHHGNTRCGPPLAQLIRGSIMFAVWHATGETSSEPYGSHVLDSPPNRRPRDIDQISARVAADRHAASFLTLYKCTRASLVKKKGYCFPHLLSIGETLTLVSCFFALLSLFL</sequence>
<dbReference type="AlphaFoldDB" id="A0A426ZS08"/>
<keyword evidence="1" id="KW-0472">Membrane</keyword>
<evidence type="ECO:0000313" key="2">
    <source>
        <dbReference type="EMBL" id="RRT66799.1"/>
    </source>
</evidence>
<evidence type="ECO:0000256" key="1">
    <source>
        <dbReference type="SAM" id="Phobius"/>
    </source>
</evidence>
<name>A0A426ZS08_ENSVE</name>
<proteinExistence type="predicted"/>
<feature type="transmembrane region" description="Helical" evidence="1">
    <location>
        <begin position="102"/>
        <end position="122"/>
    </location>
</feature>
<evidence type="ECO:0000313" key="3">
    <source>
        <dbReference type="Proteomes" id="UP000287651"/>
    </source>
</evidence>
<comment type="caution">
    <text evidence="2">The sequence shown here is derived from an EMBL/GenBank/DDBJ whole genome shotgun (WGS) entry which is preliminary data.</text>
</comment>
<organism evidence="2 3">
    <name type="scientific">Ensete ventricosum</name>
    <name type="common">Abyssinian banana</name>
    <name type="synonym">Musa ensete</name>
    <dbReference type="NCBI Taxonomy" id="4639"/>
    <lineage>
        <taxon>Eukaryota</taxon>
        <taxon>Viridiplantae</taxon>
        <taxon>Streptophyta</taxon>
        <taxon>Embryophyta</taxon>
        <taxon>Tracheophyta</taxon>
        <taxon>Spermatophyta</taxon>
        <taxon>Magnoliopsida</taxon>
        <taxon>Liliopsida</taxon>
        <taxon>Zingiberales</taxon>
        <taxon>Musaceae</taxon>
        <taxon>Ensete</taxon>
    </lineage>
</organism>
<dbReference type="EMBL" id="AMZH03005287">
    <property type="protein sequence ID" value="RRT66799.1"/>
    <property type="molecule type" value="Genomic_DNA"/>
</dbReference>
<protein>
    <submittedName>
        <fullName evidence="2">Uncharacterized protein</fullName>
    </submittedName>
</protein>